<keyword evidence="1" id="KW-1133">Transmembrane helix</keyword>
<reference evidence="2 3" key="1">
    <citation type="submission" date="2024-03" db="EMBL/GenBank/DDBJ databases">
        <title>Bacilli Hybrid Assemblies.</title>
        <authorList>
            <person name="Kovac J."/>
        </authorList>
    </citation>
    <scope>NUCLEOTIDE SEQUENCE [LARGE SCALE GENOMIC DNA]</scope>
    <source>
        <strain evidence="2 3">FSL R7-0666</strain>
    </source>
</reference>
<dbReference type="InterPro" id="IPR006938">
    <property type="entry name" value="DUF624"/>
</dbReference>
<keyword evidence="1" id="KW-0472">Membrane</keyword>
<dbReference type="Pfam" id="PF04854">
    <property type="entry name" value="DUF624"/>
    <property type="match status" value="1"/>
</dbReference>
<dbReference type="EMBL" id="JBCITK010000001">
    <property type="protein sequence ID" value="MEN0643035.1"/>
    <property type="molecule type" value="Genomic_DNA"/>
</dbReference>
<protein>
    <submittedName>
        <fullName evidence="2">DUF624 domain-containing protein</fullName>
    </submittedName>
</protein>
<gene>
    <name evidence="2" type="ORF">MKY91_07740</name>
</gene>
<keyword evidence="3" id="KW-1185">Reference proteome</keyword>
<sequence length="231" mass="26785">MNSPRQQEFGSGFLYQFTNRVYWLIILNLWFVIANSPLLFILLVLEPSLSNISLYYLASIPFGPALAALLYSTLKYIQENEESPTRDFIHAYKVNFKDTLKFWVPIVTFLSISIVNLQYLSQQPSTMNEMMSLALLILLFFLFLITIQLFIINAKFSFKTKDLFKLAMYSSFKQLKITTGNAAILFLFWVLLASTSDFLYLFLGSLLAYLLMLNSRKLLRSIENEFCQTNT</sequence>
<dbReference type="RefSeq" id="WP_343130050.1">
    <property type="nucleotide sequence ID" value="NZ_JBCITK010000001.1"/>
</dbReference>
<comment type="caution">
    <text evidence="2">The sequence shown here is derived from an EMBL/GenBank/DDBJ whole genome shotgun (WGS) entry which is preliminary data.</text>
</comment>
<feature type="transmembrane region" description="Helical" evidence="1">
    <location>
        <begin position="21"/>
        <end position="42"/>
    </location>
</feature>
<evidence type="ECO:0000313" key="3">
    <source>
        <dbReference type="Proteomes" id="UP001418796"/>
    </source>
</evidence>
<proteinExistence type="predicted"/>
<organism evidence="2 3">
    <name type="scientific">Alkalicoccobacillus gibsonii</name>
    <dbReference type="NCBI Taxonomy" id="79881"/>
    <lineage>
        <taxon>Bacteria</taxon>
        <taxon>Bacillati</taxon>
        <taxon>Bacillota</taxon>
        <taxon>Bacilli</taxon>
        <taxon>Bacillales</taxon>
        <taxon>Bacillaceae</taxon>
        <taxon>Alkalicoccobacillus</taxon>
    </lineage>
</organism>
<feature type="transmembrane region" description="Helical" evidence="1">
    <location>
        <begin position="54"/>
        <end position="74"/>
    </location>
</feature>
<name>A0ABU9VHC5_9BACI</name>
<evidence type="ECO:0000256" key="1">
    <source>
        <dbReference type="SAM" id="Phobius"/>
    </source>
</evidence>
<feature type="transmembrane region" description="Helical" evidence="1">
    <location>
        <begin position="102"/>
        <end position="121"/>
    </location>
</feature>
<feature type="transmembrane region" description="Helical" evidence="1">
    <location>
        <begin position="133"/>
        <end position="154"/>
    </location>
</feature>
<accession>A0ABU9VHC5</accession>
<keyword evidence="1" id="KW-0812">Transmembrane</keyword>
<evidence type="ECO:0000313" key="2">
    <source>
        <dbReference type="EMBL" id="MEN0643035.1"/>
    </source>
</evidence>
<dbReference type="Proteomes" id="UP001418796">
    <property type="component" value="Unassembled WGS sequence"/>
</dbReference>